<keyword evidence="2" id="KW-1185">Reference proteome</keyword>
<accession>A0A4S8IFU4</accession>
<reference evidence="1 2" key="1">
    <citation type="journal article" date="2019" name="Nat. Plants">
        <title>Genome sequencing of Musa balbisiana reveals subgenome evolution and function divergence in polyploid bananas.</title>
        <authorList>
            <person name="Yao X."/>
        </authorList>
    </citation>
    <scope>NUCLEOTIDE SEQUENCE [LARGE SCALE GENOMIC DNA]</scope>
    <source>
        <strain evidence="2">cv. DH-PKW</strain>
        <tissue evidence="1">Leaves</tissue>
    </source>
</reference>
<dbReference type="Proteomes" id="UP000317650">
    <property type="component" value="Chromosome 9"/>
</dbReference>
<name>A0A4S8IFU4_MUSBA</name>
<organism evidence="1 2">
    <name type="scientific">Musa balbisiana</name>
    <name type="common">Banana</name>
    <dbReference type="NCBI Taxonomy" id="52838"/>
    <lineage>
        <taxon>Eukaryota</taxon>
        <taxon>Viridiplantae</taxon>
        <taxon>Streptophyta</taxon>
        <taxon>Embryophyta</taxon>
        <taxon>Tracheophyta</taxon>
        <taxon>Spermatophyta</taxon>
        <taxon>Magnoliopsida</taxon>
        <taxon>Liliopsida</taxon>
        <taxon>Zingiberales</taxon>
        <taxon>Musaceae</taxon>
        <taxon>Musa</taxon>
    </lineage>
</organism>
<proteinExistence type="predicted"/>
<evidence type="ECO:0000313" key="2">
    <source>
        <dbReference type="Proteomes" id="UP000317650"/>
    </source>
</evidence>
<sequence>MSSSDRLSFLPFLLKMFDKMDWETEEKGQRGKQEVGVIASVLAEGNRRRREWRWVGEGGGGGWGRKGSQKFDGWEGMWRWKGKKRLEMGGGGQEVATGWRELLLLRLPLAFVEGKRSLAPPPRP</sequence>
<dbReference type="AlphaFoldDB" id="A0A4S8IFU4"/>
<dbReference type="EMBL" id="PYDT01000010">
    <property type="protein sequence ID" value="THU47093.1"/>
    <property type="molecule type" value="Genomic_DNA"/>
</dbReference>
<gene>
    <name evidence="1" type="ORF">C4D60_Mb09t11880</name>
</gene>
<comment type="caution">
    <text evidence="1">The sequence shown here is derived from an EMBL/GenBank/DDBJ whole genome shotgun (WGS) entry which is preliminary data.</text>
</comment>
<protein>
    <submittedName>
        <fullName evidence="1">Uncharacterized protein</fullName>
    </submittedName>
</protein>
<evidence type="ECO:0000313" key="1">
    <source>
        <dbReference type="EMBL" id="THU47093.1"/>
    </source>
</evidence>